<gene>
    <name evidence="7" type="ORF">CBM2587_A100026</name>
</gene>
<dbReference type="AlphaFoldDB" id="A0A375BFB4"/>
<dbReference type="PROSITE" id="PS51257">
    <property type="entry name" value="PROKAR_LIPOPROTEIN"/>
    <property type="match status" value="1"/>
</dbReference>
<sequence>MMHAIFKRLVAVLAAWLLALGLVSCAHAGAYEAELPPQLATASDLCALVPCAQVLPGATQFSARMGQPPYVEGYRTGPDGKRELLGYVMLSTDITDTPAYSGKPVVTLIGMDTQGRYAGVKVLKHSEPILLLGIPESALLDFNRQYVGKSVADKIEVGQSRPDEGVVGIDAISGATVTVIAQNQVLTTSGAAVARQVGLLAPAQRAPARFAEHGTHYSWAQLVALGAVQRLLVQPAQVGLAGGGVPFIELWFGDLNHADIGRSVLGDAGWQGLRAQLRPGEHAIFVIRTAGTESFKGSGFVRGGIYDRVQVRQDTDAFTFRDLDYLNLYGVAAPGAPAPTESAIFVIRSPAFSAAYPWKLSFLGNRVDRATGTRSFASFDAPYWLPAALLQGGRPHIDVPEAPWRKVWRRQAGAIALFAALLGAVTLVYALRDRLTRRATHRRKWPVNAFKYTAWAISIVFVGFGAMAQPSVTQVLTWFHALLLRWDWALFLSDPFIFCFWIFIIATVLLFGRGLFCGWLCPFGSLSEALYKLGRVAGLKRWQRQLPRRWHDRLKWVKYGVFFALLAVSVFSMGLAERLAEIEPFKTTFLVGIGNRAWPYGLFACALLALSLFIERPYCKYLCPLGAALAMPSTFRWFGLRRKPDCNRCKACAAGCGAQAIDADGRIDQRECLHCLDCMVLYTDMHGCPPLARERKRRERDGLPMTPVARNGYFIPLVPVQTEAVPPSGPDPRMPTDAVAPPYAAMTGAARCFAELWDHLWPWSGQGWRSAAALQLAGAALALAATVAWALAAGGQLRAGAVIGWWLGWSLYEVLIRLSAKRYVKDGPWWRGRFRHATVMDMLSYVGFKNLLVGAALFLALKAMGMLVA</sequence>
<accession>A0A375BFB4</accession>
<feature type="signal peptide" evidence="5">
    <location>
        <begin position="1"/>
        <end position="28"/>
    </location>
</feature>
<evidence type="ECO:0000256" key="4">
    <source>
        <dbReference type="SAM" id="Phobius"/>
    </source>
</evidence>
<keyword evidence="4" id="KW-0812">Transmembrane</keyword>
<evidence type="ECO:0000256" key="3">
    <source>
        <dbReference type="ARBA" id="ARBA00023136"/>
    </source>
</evidence>
<comment type="subcellular location">
    <subcellularLocation>
        <location evidence="1">Cell membrane</location>
    </subcellularLocation>
</comment>
<feature type="transmembrane region" description="Helical" evidence="4">
    <location>
        <begin position="797"/>
        <end position="818"/>
    </location>
</feature>
<dbReference type="InterPro" id="IPR017896">
    <property type="entry name" value="4Fe4S_Fe-S-bd"/>
</dbReference>
<dbReference type="PANTHER" id="PTHR30224:SF4">
    <property type="entry name" value="ELECTRON TRANSPORT PROTEIN YCCM-RELATED"/>
    <property type="match status" value="1"/>
</dbReference>
<feature type="transmembrane region" description="Helical" evidence="4">
    <location>
        <begin position="596"/>
        <end position="614"/>
    </location>
</feature>
<reference evidence="7" key="1">
    <citation type="submission" date="2018-01" db="EMBL/GenBank/DDBJ databases">
        <authorList>
            <person name="Clerissi C."/>
        </authorList>
    </citation>
    <scope>NUCLEOTIDE SEQUENCE</scope>
    <source>
        <strain evidence="7">Cupriavidus sp. LMG 19464</strain>
    </source>
</reference>
<evidence type="ECO:0000259" key="6">
    <source>
        <dbReference type="PROSITE" id="PS51379"/>
    </source>
</evidence>
<dbReference type="SUPFAM" id="SSF54862">
    <property type="entry name" value="4Fe-4S ferredoxins"/>
    <property type="match status" value="1"/>
</dbReference>
<feature type="domain" description="4Fe-4S ferredoxin-type" evidence="6">
    <location>
        <begin position="638"/>
        <end position="666"/>
    </location>
</feature>
<dbReference type="SMART" id="SM00900">
    <property type="entry name" value="FMN_bind"/>
    <property type="match status" value="1"/>
</dbReference>
<comment type="caution">
    <text evidence="7">The sequence shown here is derived from an EMBL/GenBank/DDBJ whole genome shotgun (WGS) entry which is preliminary data.</text>
</comment>
<dbReference type="GO" id="GO:0010181">
    <property type="term" value="F:FMN binding"/>
    <property type="evidence" value="ECO:0007669"/>
    <property type="project" value="InterPro"/>
</dbReference>
<feature type="transmembrane region" description="Helical" evidence="4">
    <location>
        <begin position="839"/>
        <end position="861"/>
    </location>
</feature>
<dbReference type="PANTHER" id="PTHR30224">
    <property type="entry name" value="ELECTRON TRANSPORT PROTEIN"/>
    <property type="match status" value="1"/>
</dbReference>
<feature type="transmembrane region" description="Helical" evidence="4">
    <location>
        <begin position="412"/>
        <end position="431"/>
    </location>
</feature>
<protein>
    <submittedName>
        <fullName evidence="7">FMN-binding protein</fullName>
    </submittedName>
</protein>
<dbReference type="Pfam" id="PF04205">
    <property type="entry name" value="FMN_bind"/>
    <property type="match status" value="1"/>
</dbReference>
<feature type="chain" id="PRO_5016804495" evidence="5">
    <location>
        <begin position="29"/>
        <end position="869"/>
    </location>
</feature>
<evidence type="ECO:0000313" key="7">
    <source>
        <dbReference type="EMBL" id="SOY42859.1"/>
    </source>
</evidence>
<evidence type="ECO:0000256" key="5">
    <source>
        <dbReference type="SAM" id="SignalP"/>
    </source>
</evidence>
<dbReference type="Pfam" id="PF12801">
    <property type="entry name" value="Fer4_5"/>
    <property type="match status" value="2"/>
</dbReference>
<dbReference type="GO" id="GO:0005886">
    <property type="term" value="C:plasma membrane"/>
    <property type="evidence" value="ECO:0007669"/>
    <property type="project" value="UniProtKB-SubCell"/>
</dbReference>
<proteinExistence type="predicted"/>
<keyword evidence="4" id="KW-1133">Transmembrane helix</keyword>
<feature type="transmembrane region" description="Helical" evidence="4">
    <location>
        <begin position="452"/>
        <end position="468"/>
    </location>
</feature>
<feature type="transmembrane region" description="Helical" evidence="4">
    <location>
        <begin position="771"/>
        <end position="791"/>
    </location>
</feature>
<dbReference type="InterPro" id="IPR052378">
    <property type="entry name" value="NosR_regulator"/>
</dbReference>
<dbReference type="Proteomes" id="UP000256780">
    <property type="component" value="Chromosome CBM2587_a"/>
</dbReference>
<feature type="transmembrane region" description="Helical" evidence="4">
    <location>
        <begin position="488"/>
        <end position="511"/>
    </location>
</feature>
<organism evidence="7">
    <name type="scientific">Cupriavidus taiwanensis</name>
    <dbReference type="NCBI Taxonomy" id="164546"/>
    <lineage>
        <taxon>Bacteria</taxon>
        <taxon>Pseudomonadati</taxon>
        <taxon>Pseudomonadota</taxon>
        <taxon>Betaproteobacteria</taxon>
        <taxon>Burkholderiales</taxon>
        <taxon>Burkholderiaceae</taxon>
        <taxon>Cupriavidus</taxon>
    </lineage>
</organism>
<evidence type="ECO:0000256" key="1">
    <source>
        <dbReference type="ARBA" id="ARBA00004236"/>
    </source>
</evidence>
<evidence type="ECO:0000256" key="2">
    <source>
        <dbReference type="ARBA" id="ARBA00022475"/>
    </source>
</evidence>
<keyword evidence="5" id="KW-0732">Signal</keyword>
<dbReference type="EMBL" id="OFSQ01000002">
    <property type="protein sequence ID" value="SOY42859.1"/>
    <property type="molecule type" value="Genomic_DNA"/>
</dbReference>
<feature type="transmembrane region" description="Helical" evidence="4">
    <location>
        <begin position="556"/>
        <end position="576"/>
    </location>
</feature>
<dbReference type="InterPro" id="IPR007329">
    <property type="entry name" value="FMN-bd"/>
</dbReference>
<keyword evidence="3 4" id="KW-0472">Membrane</keyword>
<dbReference type="PROSITE" id="PS51379">
    <property type="entry name" value="4FE4S_FER_2"/>
    <property type="match status" value="1"/>
</dbReference>
<name>A0A375BFB4_9BURK</name>
<keyword evidence="2" id="KW-1003">Cell membrane</keyword>